<accession>A0A0E9TLD2</accession>
<reference evidence="1" key="1">
    <citation type="submission" date="2014-11" db="EMBL/GenBank/DDBJ databases">
        <authorList>
            <person name="Amaro Gonzalez C."/>
        </authorList>
    </citation>
    <scope>NUCLEOTIDE SEQUENCE</scope>
</reference>
<sequence length="27" mass="3210">MCEKSQFLNKSTYQILDCQITNSFPRN</sequence>
<dbReference type="EMBL" id="GBXM01054088">
    <property type="protein sequence ID" value="JAH54489.1"/>
    <property type="molecule type" value="Transcribed_RNA"/>
</dbReference>
<proteinExistence type="predicted"/>
<dbReference type="AlphaFoldDB" id="A0A0E9TLD2"/>
<protein>
    <submittedName>
        <fullName evidence="1">Uncharacterized protein</fullName>
    </submittedName>
</protein>
<organism evidence="1">
    <name type="scientific">Anguilla anguilla</name>
    <name type="common">European freshwater eel</name>
    <name type="synonym">Muraena anguilla</name>
    <dbReference type="NCBI Taxonomy" id="7936"/>
    <lineage>
        <taxon>Eukaryota</taxon>
        <taxon>Metazoa</taxon>
        <taxon>Chordata</taxon>
        <taxon>Craniata</taxon>
        <taxon>Vertebrata</taxon>
        <taxon>Euteleostomi</taxon>
        <taxon>Actinopterygii</taxon>
        <taxon>Neopterygii</taxon>
        <taxon>Teleostei</taxon>
        <taxon>Anguilliformes</taxon>
        <taxon>Anguillidae</taxon>
        <taxon>Anguilla</taxon>
    </lineage>
</organism>
<evidence type="ECO:0000313" key="1">
    <source>
        <dbReference type="EMBL" id="JAH54489.1"/>
    </source>
</evidence>
<reference evidence="1" key="2">
    <citation type="journal article" date="2015" name="Fish Shellfish Immunol.">
        <title>Early steps in the European eel (Anguilla anguilla)-Vibrio vulnificus interaction in the gills: Role of the RtxA13 toxin.</title>
        <authorList>
            <person name="Callol A."/>
            <person name="Pajuelo D."/>
            <person name="Ebbesson L."/>
            <person name="Teles M."/>
            <person name="MacKenzie S."/>
            <person name="Amaro C."/>
        </authorList>
    </citation>
    <scope>NUCLEOTIDE SEQUENCE</scope>
</reference>
<name>A0A0E9TLD2_ANGAN</name>